<dbReference type="Proteomes" id="UP000777438">
    <property type="component" value="Unassembled WGS sequence"/>
</dbReference>
<evidence type="ECO:0000313" key="1">
    <source>
        <dbReference type="EMBL" id="KAH6899790.1"/>
    </source>
</evidence>
<keyword evidence="2" id="KW-1185">Reference proteome</keyword>
<dbReference type="InterPro" id="IPR043132">
    <property type="entry name" value="BCAT-like_C"/>
</dbReference>
<name>A0A9P8WH30_9HYPO</name>
<evidence type="ECO:0000313" key="2">
    <source>
        <dbReference type="Proteomes" id="UP000777438"/>
    </source>
</evidence>
<reference evidence="1 2" key="1">
    <citation type="journal article" date="2021" name="Nat. Commun.">
        <title>Genetic determinants of endophytism in the Arabidopsis root mycobiome.</title>
        <authorList>
            <person name="Mesny F."/>
            <person name="Miyauchi S."/>
            <person name="Thiergart T."/>
            <person name="Pickel B."/>
            <person name="Atanasova L."/>
            <person name="Karlsson M."/>
            <person name="Huettel B."/>
            <person name="Barry K.W."/>
            <person name="Haridas S."/>
            <person name="Chen C."/>
            <person name="Bauer D."/>
            <person name="Andreopoulos W."/>
            <person name="Pangilinan J."/>
            <person name="LaButti K."/>
            <person name="Riley R."/>
            <person name="Lipzen A."/>
            <person name="Clum A."/>
            <person name="Drula E."/>
            <person name="Henrissat B."/>
            <person name="Kohler A."/>
            <person name="Grigoriev I.V."/>
            <person name="Martin F.M."/>
            <person name="Hacquard S."/>
        </authorList>
    </citation>
    <scope>NUCLEOTIDE SEQUENCE [LARGE SCALE GENOMIC DNA]</scope>
    <source>
        <strain evidence="1 2">MPI-CAGE-CH-0241</strain>
    </source>
</reference>
<dbReference type="InterPro" id="IPR001544">
    <property type="entry name" value="Aminotrans_IV"/>
</dbReference>
<comment type="caution">
    <text evidence="1">The sequence shown here is derived from an EMBL/GenBank/DDBJ whole genome shotgun (WGS) entry which is preliminary data.</text>
</comment>
<keyword evidence="1" id="KW-0032">Aminotransferase</keyword>
<dbReference type="Gene3D" id="3.20.10.10">
    <property type="entry name" value="D-amino Acid Aminotransferase, subunit A, domain 2"/>
    <property type="match status" value="1"/>
</dbReference>
<protein>
    <submittedName>
        <fullName evidence="1">Aminotransferase</fullName>
    </submittedName>
</protein>
<dbReference type="GO" id="GO:0008483">
    <property type="term" value="F:transaminase activity"/>
    <property type="evidence" value="ECO:0007669"/>
    <property type="project" value="UniProtKB-KW"/>
</dbReference>
<sequence length="277" mass="31637">MGDEFYIFTSLRYDPKLQHVSSKGIANTGWNFENETPLYMLDFHRDRMLRAAKHWKWQPAIDALEGHGGLQSLAQLIQDTVSPSQSTPLRLKILVSREGEIRCEKGNTPEVPLENLLPKRFPPPASSEYEGDPRRKTLYTLFVDHVRTTRSEFTHYKTTKRDMYDSARQRTCISLTDLKEVLVVNHDDGSVMEGTITTPYFWRDGQWVTPPVAIEFSWDDGSGGQDGTSRRWALESRGLANEQVVMADSLVDGEECWLSNGIRGFIWAKISLNVPQK</sequence>
<keyword evidence="1" id="KW-0808">Transferase</keyword>
<proteinExistence type="predicted"/>
<accession>A0A9P8WH30</accession>
<dbReference type="EMBL" id="JAGPYM010000001">
    <property type="protein sequence ID" value="KAH6899790.1"/>
    <property type="molecule type" value="Genomic_DNA"/>
</dbReference>
<dbReference type="Pfam" id="PF01063">
    <property type="entry name" value="Aminotran_4"/>
    <property type="match status" value="1"/>
</dbReference>
<dbReference type="AlphaFoldDB" id="A0A9P8WH30"/>
<gene>
    <name evidence="1" type="ORF">B0T10DRAFT_5644</name>
</gene>
<organism evidence="1 2">
    <name type="scientific">Thelonectria olida</name>
    <dbReference type="NCBI Taxonomy" id="1576542"/>
    <lineage>
        <taxon>Eukaryota</taxon>
        <taxon>Fungi</taxon>
        <taxon>Dikarya</taxon>
        <taxon>Ascomycota</taxon>
        <taxon>Pezizomycotina</taxon>
        <taxon>Sordariomycetes</taxon>
        <taxon>Hypocreomycetidae</taxon>
        <taxon>Hypocreales</taxon>
        <taxon>Nectriaceae</taxon>
        <taxon>Thelonectria</taxon>
    </lineage>
</organism>
<dbReference type="InterPro" id="IPR036038">
    <property type="entry name" value="Aminotransferase-like"/>
</dbReference>
<dbReference type="Gene3D" id="3.30.470.10">
    <property type="match status" value="1"/>
</dbReference>
<dbReference type="OrthoDB" id="5288718at2759"/>
<dbReference type="SUPFAM" id="SSF56752">
    <property type="entry name" value="D-aminoacid aminotransferase-like PLP-dependent enzymes"/>
    <property type="match status" value="1"/>
</dbReference>
<dbReference type="InterPro" id="IPR043131">
    <property type="entry name" value="BCAT-like_N"/>
</dbReference>